<comment type="similarity">
    <text evidence="2">Belongs to the YajC family.</text>
</comment>
<keyword evidence="10" id="KW-0472">Membrane</keyword>
<evidence type="ECO:0000256" key="5">
    <source>
        <dbReference type="ARBA" id="ARBA00022475"/>
    </source>
</evidence>
<dbReference type="EMBL" id="JAGTJJ010000013">
    <property type="protein sequence ID" value="MDC3983421.1"/>
    <property type="molecule type" value="Genomic_DNA"/>
</dbReference>
<accession>A0A9X4ATC7</accession>
<evidence type="ECO:0000256" key="9">
    <source>
        <dbReference type="ARBA" id="ARBA00023010"/>
    </source>
</evidence>
<dbReference type="PANTHER" id="PTHR33909">
    <property type="entry name" value="SEC TRANSLOCON ACCESSORY COMPLEX SUBUNIT YAJC"/>
    <property type="match status" value="1"/>
</dbReference>
<keyword evidence="7" id="KW-0653">Protein transport</keyword>
<gene>
    <name evidence="11" type="primary">yajC</name>
    <name evidence="11" type="ORF">KEG57_23125</name>
</gene>
<dbReference type="NCBIfam" id="TIGR00739">
    <property type="entry name" value="yajC"/>
    <property type="match status" value="1"/>
</dbReference>
<dbReference type="AlphaFoldDB" id="A0A9X4ATC7"/>
<name>A0A9X4ATC7_9BACT</name>
<evidence type="ECO:0000256" key="6">
    <source>
        <dbReference type="ARBA" id="ARBA00022692"/>
    </source>
</evidence>
<evidence type="ECO:0000256" key="7">
    <source>
        <dbReference type="ARBA" id="ARBA00022927"/>
    </source>
</evidence>
<keyword evidence="9" id="KW-0811">Translocation</keyword>
<keyword evidence="6" id="KW-0812">Transmembrane</keyword>
<evidence type="ECO:0000256" key="1">
    <source>
        <dbReference type="ARBA" id="ARBA00004162"/>
    </source>
</evidence>
<proteinExistence type="inferred from homology"/>
<dbReference type="Proteomes" id="UP001151081">
    <property type="component" value="Unassembled WGS sequence"/>
</dbReference>
<dbReference type="InterPro" id="IPR003849">
    <property type="entry name" value="Preprotein_translocase_YajC"/>
</dbReference>
<dbReference type="GO" id="GO:0005886">
    <property type="term" value="C:plasma membrane"/>
    <property type="evidence" value="ECO:0007669"/>
    <property type="project" value="UniProtKB-SubCell"/>
</dbReference>
<organism evidence="11 12">
    <name type="scientific">Polyangium jinanense</name>
    <dbReference type="NCBI Taxonomy" id="2829994"/>
    <lineage>
        <taxon>Bacteria</taxon>
        <taxon>Pseudomonadati</taxon>
        <taxon>Myxococcota</taxon>
        <taxon>Polyangia</taxon>
        <taxon>Polyangiales</taxon>
        <taxon>Polyangiaceae</taxon>
        <taxon>Polyangium</taxon>
    </lineage>
</organism>
<keyword evidence="12" id="KW-1185">Reference proteome</keyword>
<dbReference type="Pfam" id="PF02699">
    <property type="entry name" value="YajC"/>
    <property type="match status" value="1"/>
</dbReference>
<comment type="caution">
    <text evidence="11">The sequence shown here is derived from an EMBL/GenBank/DDBJ whole genome shotgun (WGS) entry which is preliminary data.</text>
</comment>
<evidence type="ECO:0000256" key="4">
    <source>
        <dbReference type="ARBA" id="ARBA00022448"/>
    </source>
</evidence>
<reference evidence="11 12" key="1">
    <citation type="submission" date="2021-04" db="EMBL/GenBank/DDBJ databases">
        <title>Genome analysis of Polyangium sp.</title>
        <authorList>
            <person name="Li Y."/>
            <person name="Wang J."/>
        </authorList>
    </citation>
    <scope>NUCLEOTIDE SEQUENCE [LARGE SCALE GENOMIC DNA]</scope>
    <source>
        <strain evidence="11 12">SDU14</strain>
    </source>
</reference>
<keyword evidence="4" id="KW-0813">Transport</keyword>
<evidence type="ECO:0000313" key="12">
    <source>
        <dbReference type="Proteomes" id="UP001151081"/>
    </source>
</evidence>
<sequence length="94" mass="10199">MTILFFLLPLLFVFLMTRNQSKKQKELEAALKPGDKVVTQSGLIGKLIEVGDRTVKLEIAPGVNVQVLKAAIQGVDGEPKPAAEAKDKAQEKKA</sequence>
<keyword evidence="8" id="KW-1133">Transmembrane helix</keyword>
<evidence type="ECO:0000256" key="10">
    <source>
        <dbReference type="ARBA" id="ARBA00023136"/>
    </source>
</evidence>
<evidence type="ECO:0000256" key="8">
    <source>
        <dbReference type="ARBA" id="ARBA00022989"/>
    </source>
</evidence>
<dbReference type="GO" id="GO:0015031">
    <property type="term" value="P:protein transport"/>
    <property type="evidence" value="ECO:0007669"/>
    <property type="project" value="UniProtKB-KW"/>
</dbReference>
<comment type="subcellular location">
    <subcellularLocation>
        <location evidence="1">Cell membrane</location>
        <topology evidence="1">Single-pass membrane protein</topology>
    </subcellularLocation>
</comment>
<evidence type="ECO:0000256" key="2">
    <source>
        <dbReference type="ARBA" id="ARBA00006742"/>
    </source>
</evidence>
<evidence type="ECO:0000256" key="3">
    <source>
        <dbReference type="ARBA" id="ARBA00014962"/>
    </source>
</evidence>
<dbReference type="PANTHER" id="PTHR33909:SF1">
    <property type="entry name" value="SEC TRANSLOCON ACCESSORY COMPLEX SUBUNIT YAJC"/>
    <property type="match status" value="1"/>
</dbReference>
<evidence type="ECO:0000313" key="11">
    <source>
        <dbReference type="EMBL" id="MDC3983421.1"/>
    </source>
</evidence>
<keyword evidence="5" id="KW-1003">Cell membrane</keyword>
<dbReference type="SMART" id="SM01323">
    <property type="entry name" value="YajC"/>
    <property type="match status" value="1"/>
</dbReference>
<protein>
    <recommendedName>
        <fullName evidence="3">Sec translocon accessory complex subunit YajC</fullName>
    </recommendedName>
</protein>